<dbReference type="SUPFAM" id="SSF51735">
    <property type="entry name" value="NAD(P)-binding Rossmann-fold domains"/>
    <property type="match status" value="1"/>
</dbReference>
<dbReference type="EMBL" id="CAJEUB010000017">
    <property type="protein sequence ID" value="CAD1846465.1"/>
    <property type="molecule type" value="Genomic_DNA"/>
</dbReference>
<sequence>MHVVLQQPRAVARDREARSSHAVVVLGDHREGHSDAEHAELAVVLRWGSGATAEKIIIWGSGAPLRDFLHVDDLADALVFLMDGYSDLDHVNVGSGAEIAIRDLAKMVRDVVGFQGEIVWDPTKPTRPRRRGVCRGVEAEQVGRGWGGGGWSSTRPRQRGVRGEVEAERVGRGRGGGEAYAEGLRRSGW</sequence>
<organism evidence="3">
    <name type="scientific">Ananas comosus var. bracteatus</name>
    <name type="common">red pineapple</name>
    <dbReference type="NCBI Taxonomy" id="296719"/>
    <lineage>
        <taxon>Eukaryota</taxon>
        <taxon>Viridiplantae</taxon>
        <taxon>Streptophyta</taxon>
        <taxon>Embryophyta</taxon>
        <taxon>Tracheophyta</taxon>
        <taxon>Spermatophyta</taxon>
        <taxon>Magnoliopsida</taxon>
        <taxon>Liliopsida</taxon>
        <taxon>Poales</taxon>
        <taxon>Bromeliaceae</taxon>
        <taxon>Bromelioideae</taxon>
        <taxon>Ananas</taxon>
    </lineage>
</organism>
<dbReference type="InterPro" id="IPR001509">
    <property type="entry name" value="Epimerase_deHydtase"/>
</dbReference>
<evidence type="ECO:0000313" key="3">
    <source>
        <dbReference type="EMBL" id="CAD1846465.1"/>
    </source>
</evidence>
<dbReference type="AlphaFoldDB" id="A0A6V7QUN0"/>
<dbReference type="InterPro" id="IPR036291">
    <property type="entry name" value="NAD(P)-bd_dom_sf"/>
</dbReference>
<protein>
    <recommendedName>
        <fullName evidence="2">NAD-dependent epimerase/dehydratase domain-containing protein</fullName>
    </recommendedName>
</protein>
<dbReference type="Gene3D" id="3.90.25.10">
    <property type="entry name" value="UDP-galactose 4-epimerase, domain 1"/>
    <property type="match status" value="1"/>
</dbReference>
<gene>
    <name evidence="3" type="ORF">CB5_LOCUS29676</name>
</gene>
<dbReference type="PANTHER" id="PTHR43238">
    <property type="entry name" value="GDP-L-FUCOSE SYNTHASE"/>
    <property type="match status" value="1"/>
</dbReference>
<feature type="compositionally biased region" description="Basic and acidic residues" evidence="1">
    <location>
        <begin position="161"/>
        <end position="171"/>
    </location>
</feature>
<reference evidence="3" key="1">
    <citation type="submission" date="2020-07" db="EMBL/GenBank/DDBJ databases">
        <authorList>
            <person name="Lin J."/>
        </authorList>
    </citation>
    <scope>NUCLEOTIDE SEQUENCE</scope>
</reference>
<dbReference type="Pfam" id="PF01370">
    <property type="entry name" value="Epimerase"/>
    <property type="match status" value="1"/>
</dbReference>
<feature type="domain" description="NAD-dependent epimerase/dehydratase" evidence="2">
    <location>
        <begin position="25"/>
        <end position="94"/>
    </location>
</feature>
<proteinExistence type="predicted"/>
<dbReference type="GO" id="GO:0050577">
    <property type="term" value="F:GDP-L-fucose synthase activity"/>
    <property type="evidence" value="ECO:0007669"/>
    <property type="project" value="TreeGrafter"/>
</dbReference>
<dbReference type="PANTHER" id="PTHR43238:SF1">
    <property type="entry name" value="GDP-L-FUCOSE SYNTHASE"/>
    <property type="match status" value="1"/>
</dbReference>
<evidence type="ECO:0000256" key="1">
    <source>
        <dbReference type="SAM" id="MobiDB-lite"/>
    </source>
</evidence>
<feature type="region of interest" description="Disordered" evidence="1">
    <location>
        <begin position="145"/>
        <end position="177"/>
    </location>
</feature>
<evidence type="ECO:0000259" key="2">
    <source>
        <dbReference type="Pfam" id="PF01370"/>
    </source>
</evidence>
<dbReference type="Gene3D" id="3.40.50.720">
    <property type="entry name" value="NAD(P)-binding Rossmann-like Domain"/>
    <property type="match status" value="1"/>
</dbReference>
<accession>A0A6V7QUN0</accession>
<name>A0A6V7QUN0_ANACO</name>